<evidence type="ECO:0000313" key="2">
    <source>
        <dbReference type="EMBL" id="BAT77172.1"/>
    </source>
</evidence>
<dbReference type="EMBL" id="AP015034">
    <property type="protein sequence ID" value="BAT77172.1"/>
    <property type="molecule type" value="Genomic_DNA"/>
</dbReference>
<organism evidence="2 3">
    <name type="scientific">Vigna angularis var. angularis</name>
    <dbReference type="NCBI Taxonomy" id="157739"/>
    <lineage>
        <taxon>Eukaryota</taxon>
        <taxon>Viridiplantae</taxon>
        <taxon>Streptophyta</taxon>
        <taxon>Embryophyta</taxon>
        <taxon>Tracheophyta</taxon>
        <taxon>Spermatophyta</taxon>
        <taxon>Magnoliopsida</taxon>
        <taxon>eudicotyledons</taxon>
        <taxon>Gunneridae</taxon>
        <taxon>Pentapetalae</taxon>
        <taxon>rosids</taxon>
        <taxon>fabids</taxon>
        <taxon>Fabales</taxon>
        <taxon>Fabaceae</taxon>
        <taxon>Papilionoideae</taxon>
        <taxon>50 kb inversion clade</taxon>
        <taxon>NPAAA clade</taxon>
        <taxon>indigoferoid/millettioid clade</taxon>
        <taxon>Phaseoleae</taxon>
        <taxon>Vigna</taxon>
    </lineage>
</organism>
<reference evidence="2 3" key="1">
    <citation type="journal article" date="2015" name="Sci. Rep.">
        <title>The power of single molecule real-time sequencing technology in the de novo assembly of a eukaryotic genome.</title>
        <authorList>
            <person name="Sakai H."/>
            <person name="Naito K."/>
            <person name="Ogiso-Tanaka E."/>
            <person name="Takahashi Y."/>
            <person name="Iseki K."/>
            <person name="Muto C."/>
            <person name="Satou K."/>
            <person name="Teruya K."/>
            <person name="Shiroma A."/>
            <person name="Shimoji M."/>
            <person name="Hirano T."/>
            <person name="Itoh T."/>
            <person name="Kaga A."/>
            <person name="Tomooka N."/>
        </authorList>
    </citation>
    <scope>NUCLEOTIDE SEQUENCE [LARGE SCALE GENOMIC DNA]</scope>
    <source>
        <strain evidence="3">cv. Shumari</strain>
    </source>
</reference>
<protein>
    <submittedName>
        <fullName evidence="2">Uncharacterized protein</fullName>
    </submittedName>
</protein>
<feature type="transmembrane region" description="Helical" evidence="1">
    <location>
        <begin position="58"/>
        <end position="80"/>
    </location>
</feature>
<accession>A0A0S3R946</accession>
<keyword evidence="1" id="KW-0472">Membrane</keyword>
<keyword evidence="1" id="KW-0812">Transmembrane</keyword>
<evidence type="ECO:0000313" key="3">
    <source>
        <dbReference type="Proteomes" id="UP000291084"/>
    </source>
</evidence>
<proteinExistence type="predicted"/>
<name>A0A0S3R946_PHAAN</name>
<evidence type="ECO:0000256" key="1">
    <source>
        <dbReference type="SAM" id="Phobius"/>
    </source>
</evidence>
<gene>
    <name evidence="2" type="primary">Vigan.01G526700</name>
    <name evidence="2" type="ORF">VIGAN_01526700</name>
</gene>
<feature type="non-terminal residue" evidence="2">
    <location>
        <position position="1"/>
    </location>
</feature>
<keyword evidence="1" id="KW-1133">Transmembrane helix</keyword>
<keyword evidence="3" id="KW-1185">Reference proteome</keyword>
<sequence length="82" mass="9458">FFTPKSLISYPPKPCLHALFSTFIRVSSLCRFLLHLHLSSSSSLAFASQLLHLQPSRLDFFIFIHFVTSQSLIFLCFFFSNL</sequence>
<dbReference type="AlphaFoldDB" id="A0A0S3R946"/>
<dbReference type="Proteomes" id="UP000291084">
    <property type="component" value="Chromosome 1"/>
</dbReference>